<evidence type="ECO:0000313" key="3">
    <source>
        <dbReference type="EMBL" id="PQA87440.1"/>
    </source>
</evidence>
<dbReference type="Proteomes" id="UP000239504">
    <property type="component" value="Unassembled WGS sequence"/>
</dbReference>
<evidence type="ECO:0000313" key="4">
    <source>
        <dbReference type="Proteomes" id="UP000239504"/>
    </source>
</evidence>
<proteinExistence type="predicted"/>
<evidence type="ECO:0000256" key="2">
    <source>
        <dbReference type="SAM" id="SignalP"/>
    </source>
</evidence>
<dbReference type="RefSeq" id="WP_104830257.1">
    <property type="nucleotide sequence ID" value="NZ_PJCH01000007.1"/>
</dbReference>
<name>A0A2S7K4K6_9PROT</name>
<feature type="chain" id="PRO_5015454890" description="Cytochrome c domain-containing protein" evidence="2">
    <location>
        <begin position="20"/>
        <end position="374"/>
    </location>
</feature>
<protein>
    <recommendedName>
        <fullName evidence="5">Cytochrome c domain-containing protein</fullName>
    </recommendedName>
</protein>
<dbReference type="InterPro" id="IPR036280">
    <property type="entry name" value="Multihaem_cyt_sf"/>
</dbReference>
<gene>
    <name evidence="3" type="ORF">CW354_11585</name>
</gene>
<dbReference type="InterPro" id="IPR022269">
    <property type="entry name" value="SO_2930-like_C"/>
</dbReference>
<dbReference type="EMBL" id="PJCH01000007">
    <property type="protein sequence ID" value="PQA87440.1"/>
    <property type="molecule type" value="Genomic_DNA"/>
</dbReference>
<dbReference type="OrthoDB" id="338827at2"/>
<reference evidence="3 4" key="1">
    <citation type="submission" date="2017-12" db="EMBL/GenBank/DDBJ databases">
        <authorList>
            <person name="Hurst M.R.H."/>
        </authorList>
    </citation>
    <scope>NUCLEOTIDE SEQUENCE [LARGE SCALE GENOMIC DNA]</scope>
    <source>
        <strain evidence="3 4">SY-3-19</strain>
    </source>
</reference>
<dbReference type="SUPFAM" id="SSF48695">
    <property type="entry name" value="Multiheme cytochromes"/>
    <property type="match status" value="1"/>
</dbReference>
<dbReference type="AlphaFoldDB" id="A0A2S7K4K6"/>
<comment type="caution">
    <text evidence="3">The sequence shown here is derived from an EMBL/GenBank/DDBJ whole genome shotgun (WGS) entry which is preliminary data.</text>
</comment>
<evidence type="ECO:0000256" key="1">
    <source>
        <dbReference type="SAM" id="MobiDB-lite"/>
    </source>
</evidence>
<keyword evidence="4" id="KW-1185">Reference proteome</keyword>
<evidence type="ECO:0008006" key="5">
    <source>
        <dbReference type="Google" id="ProtNLM"/>
    </source>
</evidence>
<keyword evidence="2" id="KW-0732">Signal</keyword>
<feature type="region of interest" description="Disordered" evidence="1">
    <location>
        <begin position="288"/>
        <end position="311"/>
    </location>
</feature>
<dbReference type="PROSITE" id="PS51257">
    <property type="entry name" value="PROKAR_LIPOPROTEIN"/>
    <property type="match status" value="1"/>
</dbReference>
<sequence>MISKFAAVALIGFSLAACSQETAPTYHAEDNPEHLSDWGMIAAKDGALRLSEGVTPYDLATPLFSDYALKLRTVWTPGGKPAVYNPDDAFDFPVGTVITKTFYFPVSENDWTGDILIGKERSLNDGPKGKSLALDHLHLVETRILVHREDGWDALPYVWNEAQTEAVLKRTGAVVPMTLHRDDGRMEPFSYLVPNANQCAGCHADNATTKEIKPIGPKARHLNKPSSFAPGFNQLDHWLAKGLLAGEIEAPAPRNVDWTDETAPLDARARAYLDANCSHCHNPDGPADTSGLNLEPDASGPAMGKCKAPIAAGRGTGGRPYDIVPGRPDLSITVFRMETTDPGAMMPELGRAVRHEEGVELVSKWIAQMEGGCS</sequence>
<organism evidence="3 4">
    <name type="scientific">Hyphococcus luteus</name>
    <dbReference type="NCBI Taxonomy" id="2058213"/>
    <lineage>
        <taxon>Bacteria</taxon>
        <taxon>Pseudomonadati</taxon>
        <taxon>Pseudomonadota</taxon>
        <taxon>Alphaproteobacteria</taxon>
        <taxon>Parvularculales</taxon>
        <taxon>Parvularculaceae</taxon>
        <taxon>Hyphococcus</taxon>
    </lineage>
</organism>
<accession>A0A2S7K4K6</accession>
<dbReference type="NCBIfam" id="TIGR03806">
    <property type="entry name" value="chp_HNE_0200"/>
    <property type="match status" value="1"/>
</dbReference>
<feature type="signal peptide" evidence="2">
    <location>
        <begin position="1"/>
        <end position="19"/>
    </location>
</feature>